<name>A0A6I4WF94_9ACTN</name>
<evidence type="ECO:0000256" key="1">
    <source>
        <dbReference type="SAM" id="MobiDB-lite"/>
    </source>
</evidence>
<feature type="domain" description="ParB-like N-terminal" evidence="2">
    <location>
        <begin position="9"/>
        <end position="92"/>
    </location>
</feature>
<evidence type="ECO:0000313" key="4">
    <source>
        <dbReference type="Proteomes" id="UP000431901"/>
    </source>
</evidence>
<accession>A0A6I4WF94</accession>
<protein>
    <submittedName>
        <fullName evidence="3">ParB N-terminal domain-containing protein</fullName>
    </submittedName>
</protein>
<dbReference type="InterPro" id="IPR036086">
    <property type="entry name" value="ParB/Sulfiredoxin_sf"/>
</dbReference>
<organism evidence="3 4">
    <name type="scientific">Actinomadura rayongensis</name>
    <dbReference type="NCBI Taxonomy" id="1429076"/>
    <lineage>
        <taxon>Bacteria</taxon>
        <taxon>Bacillati</taxon>
        <taxon>Actinomycetota</taxon>
        <taxon>Actinomycetes</taxon>
        <taxon>Streptosporangiales</taxon>
        <taxon>Thermomonosporaceae</taxon>
        <taxon>Actinomadura</taxon>
    </lineage>
</organism>
<reference evidence="3 4" key="1">
    <citation type="submission" date="2019-12" db="EMBL/GenBank/DDBJ databases">
        <title>Nocardia macrotermitis sp. nov. and Nocardia aurantia sp. nov., isolated from the gut of the fungus growing-termite Macrotermes natalensis.</title>
        <authorList>
            <person name="Christine B."/>
            <person name="Rene B."/>
        </authorList>
    </citation>
    <scope>NUCLEOTIDE SEQUENCE [LARGE SCALE GENOMIC DNA]</scope>
    <source>
        <strain evidence="3 4">DSM 102126</strain>
    </source>
</reference>
<dbReference type="Gene3D" id="3.90.1530.10">
    <property type="entry name" value="Conserved hypothetical protein from pyrococcus furiosus pfu- 392566-001, ParB domain"/>
    <property type="match status" value="1"/>
</dbReference>
<feature type="region of interest" description="Disordered" evidence="1">
    <location>
        <begin position="1"/>
        <end position="28"/>
    </location>
</feature>
<evidence type="ECO:0000259" key="2">
    <source>
        <dbReference type="SMART" id="SM00470"/>
    </source>
</evidence>
<dbReference type="EMBL" id="WUTW01000008">
    <property type="protein sequence ID" value="MXQ67713.1"/>
    <property type="molecule type" value="Genomic_DNA"/>
</dbReference>
<keyword evidence="4" id="KW-1185">Reference proteome</keyword>
<comment type="caution">
    <text evidence="3">The sequence shown here is derived from an EMBL/GenBank/DDBJ whole genome shotgun (WGS) entry which is preliminary data.</text>
</comment>
<sequence>MQLPDQRYEVVPIDQVQPHPDNPRRGDTDAIADSVEANGWYGAVVAQRSTGHILVGTHRWLALQSKRANEIPVIWLDVSDDRAKRVMLADNRTADRAVYDDAGLLSLLEDLAASPNVLAGTGYGLDELEDLRAELDVIPTVTPPSTDAAYAETPEEEDARVAALGHNSRNAAGLRELVVVLPLARHGAAMARLAELRKVAGDEVSSGEVVLAALNLADPAALVAELVALRTADDQADDDQEHDGQEDADGGAGDGEAA</sequence>
<evidence type="ECO:0000313" key="3">
    <source>
        <dbReference type="EMBL" id="MXQ67713.1"/>
    </source>
</evidence>
<proteinExistence type="predicted"/>
<dbReference type="Proteomes" id="UP000431901">
    <property type="component" value="Unassembled WGS sequence"/>
</dbReference>
<dbReference type="RefSeq" id="WP_161105899.1">
    <property type="nucleotide sequence ID" value="NZ_JBHLYI010000011.1"/>
</dbReference>
<feature type="compositionally biased region" description="Acidic residues" evidence="1">
    <location>
        <begin position="234"/>
        <end position="249"/>
    </location>
</feature>
<dbReference type="Pfam" id="PF02195">
    <property type="entry name" value="ParB_N"/>
    <property type="match status" value="1"/>
</dbReference>
<dbReference type="InterPro" id="IPR003115">
    <property type="entry name" value="ParB_N"/>
</dbReference>
<dbReference type="SUPFAM" id="SSF110849">
    <property type="entry name" value="ParB/Sulfiredoxin"/>
    <property type="match status" value="1"/>
</dbReference>
<feature type="region of interest" description="Disordered" evidence="1">
    <location>
        <begin position="232"/>
        <end position="258"/>
    </location>
</feature>
<gene>
    <name evidence="3" type="ORF">GQ466_27210</name>
</gene>
<dbReference type="SMART" id="SM00470">
    <property type="entry name" value="ParB"/>
    <property type="match status" value="1"/>
</dbReference>
<dbReference type="OrthoDB" id="9773060at2"/>
<dbReference type="AlphaFoldDB" id="A0A6I4WF94"/>